<keyword evidence="9" id="KW-0325">Glycoprotein</keyword>
<dbReference type="FunFam" id="1.20.1560.10:FF:000055">
    <property type="entry name" value="ABC multidrug transporter (Eurofung)"/>
    <property type="match status" value="1"/>
</dbReference>
<dbReference type="VEuPathDB" id="FungiDB:BDV34DRAFT_234038"/>
<feature type="transmembrane region" description="Helical" evidence="10">
    <location>
        <begin position="535"/>
        <end position="557"/>
    </location>
</feature>
<dbReference type="InterPro" id="IPR027417">
    <property type="entry name" value="P-loop_NTPase"/>
</dbReference>
<dbReference type="InterPro" id="IPR003593">
    <property type="entry name" value="AAA+_ATPase"/>
</dbReference>
<keyword evidence="8 10" id="KW-0472">Membrane</keyword>
<feature type="domain" description="ABC transporter" evidence="11">
    <location>
        <begin position="620"/>
        <end position="848"/>
    </location>
</feature>
<protein>
    <submittedName>
        <fullName evidence="13">P-loop containing nucleoside triphosphate hydrolase protein</fullName>
    </submittedName>
</protein>
<keyword evidence="6" id="KW-0067">ATP-binding</keyword>
<dbReference type="GO" id="GO:0016020">
    <property type="term" value="C:membrane"/>
    <property type="evidence" value="ECO:0007669"/>
    <property type="project" value="UniProtKB-SubCell"/>
</dbReference>
<gene>
    <name evidence="13" type="ORF">BDV34DRAFT_234038</name>
</gene>
<evidence type="ECO:0000256" key="6">
    <source>
        <dbReference type="ARBA" id="ARBA00022840"/>
    </source>
</evidence>
<feature type="domain" description="ABC transmembrane type-1" evidence="12">
    <location>
        <begin position="278"/>
        <end position="555"/>
    </location>
</feature>
<accession>A0A5N6E406</accession>
<feature type="transmembrane region" description="Helical" evidence="10">
    <location>
        <begin position="98"/>
        <end position="118"/>
    </location>
</feature>
<keyword evidence="5" id="KW-0547">Nucleotide-binding</keyword>
<feature type="transmembrane region" description="Helical" evidence="10">
    <location>
        <begin position="270"/>
        <end position="292"/>
    </location>
</feature>
<dbReference type="InterPro" id="IPR011527">
    <property type="entry name" value="ABC1_TM_dom"/>
</dbReference>
<dbReference type="GO" id="GO:0140359">
    <property type="term" value="F:ABC-type transporter activity"/>
    <property type="evidence" value="ECO:0007669"/>
    <property type="project" value="InterPro"/>
</dbReference>
<dbReference type="PROSITE" id="PS50893">
    <property type="entry name" value="ABC_TRANSPORTER_2"/>
    <property type="match status" value="2"/>
</dbReference>
<dbReference type="SMART" id="SM00382">
    <property type="entry name" value="AAA"/>
    <property type="match status" value="2"/>
</dbReference>
<evidence type="ECO:0000256" key="8">
    <source>
        <dbReference type="ARBA" id="ARBA00023136"/>
    </source>
</evidence>
<comment type="similarity">
    <text evidence="2">Belongs to the ABC transporter superfamily. ABCC family. Conjugate transporter (TC 3.A.1.208) subfamily.</text>
</comment>
<reference evidence="13 14" key="1">
    <citation type="submission" date="2019-04" db="EMBL/GenBank/DDBJ databases">
        <title>Fungal friends and foes A comparative genomics study of 23 Aspergillus species from section Flavi.</title>
        <authorList>
            <consortium name="DOE Joint Genome Institute"/>
            <person name="Kjaerbolling I."/>
            <person name="Vesth T.C."/>
            <person name="Frisvad J.C."/>
            <person name="Nybo J.L."/>
            <person name="Theobald S."/>
            <person name="Kildgaard S."/>
            <person name="Petersen T.I."/>
            <person name="Kuo A."/>
            <person name="Sato A."/>
            <person name="Lyhne E.K."/>
            <person name="Kogle M.E."/>
            <person name="Wiebenga A."/>
            <person name="Kun R.S."/>
            <person name="Lubbers R.J."/>
            <person name="Makela M.R."/>
            <person name="Barry K."/>
            <person name="Chovatia M."/>
            <person name="Clum A."/>
            <person name="Daum C."/>
            <person name="Haridas S."/>
            <person name="He G."/>
            <person name="LaButti K."/>
            <person name="Lipzen A."/>
            <person name="Mondo S."/>
            <person name="Pangilinan J."/>
            <person name="Riley R."/>
            <person name="Salamov A."/>
            <person name="Simmons B.A."/>
            <person name="Magnuson J.K."/>
            <person name="Henrissat B."/>
            <person name="Mortensen U.H."/>
            <person name="Larsen T.O."/>
            <person name="De vries R.P."/>
            <person name="Grigoriev I.V."/>
            <person name="Machida M."/>
            <person name="Baker S.E."/>
            <person name="Andersen M.R."/>
        </authorList>
    </citation>
    <scope>NUCLEOTIDE SEQUENCE [LARGE SCALE GENOMIC DNA]</scope>
    <source>
        <strain evidence="13 14">CBS 117618</strain>
    </source>
</reference>
<dbReference type="InterPro" id="IPR050173">
    <property type="entry name" value="ABC_transporter_C-like"/>
</dbReference>
<proteinExistence type="inferred from homology"/>
<feature type="transmembrane region" description="Helical" evidence="10">
    <location>
        <begin position="916"/>
        <end position="937"/>
    </location>
</feature>
<evidence type="ECO:0000256" key="1">
    <source>
        <dbReference type="ARBA" id="ARBA00004141"/>
    </source>
</evidence>
<dbReference type="InterPro" id="IPR044726">
    <property type="entry name" value="ABCC_6TM_D2"/>
</dbReference>
<dbReference type="OMA" id="QEPWLPN"/>
<dbReference type="SUPFAM" id="SSF52540">
    <property type="entry name" value="P-loop containing nucleoside triphosphate hydrolases"/>
    <property type="match status" value="2"/>
</dbReference>
<dbReference type="Pfam" id="PF00664">
    <property type="entry name" value="ABC_membrane"/>
    <property type="match status" value="2"/>
</dbReference>
<dbReference type="InterPro" id="IPR056227">
    <property type="entry name" value="TMD0_ABC"/>
</dbReference>
<dbReference type="FunFam" id="3.40.50.300:FF:000838">
    <property type="entry name" value="ABC multidrug transporter (Eurofung)"/>
    <property type="match status" value="1"/>
</dbReference>
<dbReference type="GO" id="GO:0016887">
    <property type="term" value="F:ATP hydrolysis activity"/>
    <property type="evidence" value="ECO:0007669"/>
    <property type="project" value="InterPro"/>
</dbReference>
<evidence type="ECO:0000256" key="4">
    <source>
        <dbReference type="ARBA" id="ARBA00022692"/>
    </source>
</evidence>
<feature type="transmembrane region" description="Helical" evidence="10">
    <location>
        <begin position="130"/>
        <end position="148"/>
    </location>
</feature>
<dbReference type="Gene3D" id="1.20.1560.10">
    <property type="entry name" value="ABC transporter type 1, transmembrane domain"/>
    <property type="match status" value="2"/>
</dbReference>
<name>A0A5N6E406_ASPPA</name>
<dbReference type="Pfam" id="PF24357">
    <property type="entry name" value="TMD0_ABC"/>
    <property type="match status" value="1"/>
</dbReference>
<dbReference type="Gene3D" id="3.40.50.300">
    <property type="entry name" value="P-loop containing nucleotide triphosphate hydrolases"/>
    <property type="match status" value="2"/>
</dbReference>
<keyword evidence="14" id="KW-1185">Reference proteome</keyword>
<evidence type="ECO:0000256" key="3">
    <source>
        <dbReference type="ARBA" id="ARBA00022448"/>
    </source>
</evidence>
<feature type="transmembrane region" description="Helical" evidence="10">
    <location>
        <begin position="312"/>
        <end position="331"/>
    </location>
</feature>
<feature type="transmembrane region" description="Helical" evidence="10">
    <location>
        <begin position="73"/>
        <end position="92"/>
    </location>
</feature>
<evidence type="ECO:0000256" key="2">
    <source>
        <dbReference type="ARBA" id="ARBA00009726"/>
    </source>
</evidence>
<dbReference type="InterPro" id="IPR044746">
    <property type="entry name" value="ABCC_6TM_D1"/>
</dbReference>
<sequence>MADQACDRADNAFGPKVRGCRDEMDFTLFFEQSFFSLLPSICFMGYSLCLYLKLVKKERVLKSSLDGLMFAKFTAIAALGCLQVALIVLYALPGGELTRVSIPSGVLGFLATLTLAVMSYQEHHRSIRPSISLGVYLTISTLLDGSQARTLWLRGSHQPIASVFFAMVVIKLITLVIESFQKRHLLKGPYSHYPSDALGSIYNRSVLWWLNSLLLQGSSHIFQQQDLPPLDPKLASGTVGYQMEFAWQQCSKTSRYTLAWVSLRVACRPLLCVIFPRICLIGFNIAQPLLIYRVISFLDDPTNDQTRFIGQALIGAALLVYSGIALSTAIYQHQIYRYITLIRGGLLSLIYNQTLRLSASTLTDHSAATLMSEDFDRIAAGFEHSDVVWASPIEVALAIYILYREMGLACVAPVVIVVGCAGSAYTLSKRAKAAQQHWMNALQDRISATSFFLSNVKGIRMSGLSESSSTKIGDLRVNELNKSKTFRQNATTRMTIGVLPETIGPAATFIVYVLIAGRSGQGVLDPAKAFSALSLITLLSKPILNFMYAFPILVASLSSYDRIQKYLFMDQDRLNSALASLEKSKSRERELYPAKVPVVETVQLQTLDHADRSEQYGPLIKVNNASFSFKTDDKPVFQGVSIDIERYSAYILIGPVGSGKSAFLLALLGELNLTDGTMLKTPECGIAYCSQEPWLPNLSIRSIIQGPSDFDEIWYAEVINACCLETDIASLPQQDMTVIGSKGMRLSGGQRQRISLARAVYARRQLLLLDDITSGLDTVTENLIIQRLLGQKGICRKHGLTVVLATHKALFKHMVDTIIEVNPDSSTHNVCPGNPQPNIPGEQATRVSEAPSDVSRRVGDTSLYLLYAKEMGLSSVIMVISTSIGFCFCSRFPNIWLKWWSEAESWKPGTRNVRYIVGYASFAVSATVCFFLVYWIFLVESVPRTSIRLHRRLLKAVTAAPLSSLISVDTGVILNRFSQDMSLLDMRLPGAMIQTLDGLLDAIAEAVLIAQSSPWTALTFLPLSAILYAIQKFYLRTSRQIRHLDLEAKSPLFTSIIETCDGITTIRAFAWQETFRQLNMSLIDESQKPFYLIATLAYVIQAWTSLETSIGALARLKSFELETPSEHLPHECHDPGSTWPSTGMIQFIDVTTHYRSDSKPALHDINIKIPSGAKVGICGRSGSGKSSLILSLLRLNEITKGSIFIDDVDITQIPREIIRRQLAVLPQDPLILSESLRLNVDPLQTHTDEAITSALSQVGVLKPLLSKGFDLENLVKKETFSAGQQQLISIARTLLNTSPILLLDEATSMMDMQAEAAIMNMSREQFGNRTVIAVAHRLRTIVDFDLVLVMDQGTIVESGTPAELLENREGWFRNLWMKQVQDGTQYVS</sequence>
<dbReference type="Pfam" id="PF00005">
    <property type="entry name" value="ABC_tran"/>
    <property type="match status" value="2"/>
</dbReference>
<feature type="transmembrane region" description="Helical" evidence="10">
    <location>
        <begin position="34"/>
        <end position="52"/>
    </location>
</feature>
<dbReference type="InterPro" id="IPR036640">
    <property type="entry name" value="ABC1_TM_sf"/>
</dbReference>
<evidence type="ECO:0000256" key="10">
    <source>
        <dbReference type="SAM" id="Phobius"/>
    </source>
</evidence>
<dbReference type="GO" id="GO:0005524">
    <property type="term" value="F:ATP binding"/>
    <property type="evidence" value="ECO:0007669"/>
    <property type="project" value="UniProtKB-KW"/>
</dbReference>
<dbReference type="CDD" id="cd18579">
    <property type="entry name" value="ABC_6TM_ABCC_D1"/>
    <property type="match status" value="1"/>
</dbReference>
<evidence type="ECO:0000259" key="11">
    <source>
        <dbReference type="PROSITE" id="PS50893"/>
    </source>
</evidence>
<evidence type="ECO:0000256" key="9">
    <source>
        <dbReference type="ARBA" id="ARBA00023180"/>
    </source>
</evidence>
<feature type="transmembrane region" description="Helical" evidence="10">
    <location>
        <begin position="494"/>
        <end position="515"/>
    </location>
</feature>
<evidence type="ECO:0000313" key="13">
    <source>
        <dbReference type="EMBL" id="KAB8212118.1"/>
    </source>
</evidence>
<dbReference type="PANTHER" id="PTHR24223:SF399">
    <property type="entry name" value="ABC TRANSPORTER ATNG"/>
    <property type="match status" value="1"/>
</dbReference>
<feature type="transmembrane region" description="Helical" evidence="10">
    <location>
        <begin position="160"/>
        <end position="177"/>
    </location>
</feature>
<feature type="domain" description="ABC transporter" evidence="11">
    <location>
        <begin position="1145"/>
        <end position="1377"/>
    </location>
</feature>
<dbReference type="InterPro" id="IPR017871">
    <property type="entry name" value="ABC_transporter-like_CS"/>
</dbReference>
<dbReference type="EMBL" id="ML734937">
    <property type="protein sequence ID" value="KAB8212118.1"/>
    <property type="molecule type" value="Genomic_DNA"/>
</dbReference>
<dbReference type="CDD" id="cd18580">
    <property type="entry name" value="ABC_6TM_ABCC_D2"/>
    <property type="match status" value="1"/>
</dbReference>
<keyword evidence="7 10" id="KW-1133">Transmembrane helix</keyword>
<keyword evidence="4 10" id="KW-0812">Transmembrane</keyword>
<dbReference type="Proteomes" id="UP000326532">
    <property type="component" value="Unassembled WGS sequence"/>
</dbReference>
<evidence type="ECO:0000259" key="12">
    <source>
        <dbReference type="PROSITE" id="PS50929"/>
    </source>
</evidence>
<evidence type="ECO:0000256" key="5">
    <source>
        <dbReference type="ARBA" id="ARBA00022741"/>
    </source>
</evidence>
<keyword evidence="3" id="KW-0813">Transport</keyword>
<keyword evidence="13" id="KW-0378">Hydrolase</keyword>
<feature type="domain" description="ABC transmembrane type-1" evidence="12">
    <location>
        <begin position="892"/>
        <end position="1106"/>
    </location>
</feature>
<dbReference type="InterPro" id="IPR003439">
    <property type="entry name" value="ABC_transporter-like_ATP-bd"/>
</dbReference>
<dbReference type="PROSITE" id="PS00211">
    <property type="entry name" value="ABC_TRANSPORTER_1"/>
    <property type="match status" value="2"/>
</dbReference>
<evidence type="ECO:0000313" key="14">
    <source>
        <dbReference type="Proteomes" id="UP000326532"/>
    </source>
</evidence>
<comment type="subcellular location">
    <subcellularLocation>
        <location evidence="1">Membrane</location>
        <topology evidence="1">Multi-pass membrane protein</topology>
    </subcellularLocation>
</comment>
<feature type="transmembrane region" description="Helical" evidence="10">
    <location>
        <begin position="876"/>
        <end position="896"/>
    </location>
</feature>
<dbReference type="PROSITE" id="PS50929">
    <property type="entry name" value="ABC_TM1F"/>
    <property type="match status" value="2"/>
</dbReference>
<evidence type="ECO:0000256" key="7">
    <source>
        <dbReference type="ARBA" id="ARBA00022989"/>
    </source>
</evidence>
<organism evidence="13 14">
    <name type="scientific">Aspergillus parasiticus</name>
    <dbReference type="NCBI Taxonomy" id="5067"/>
    <lineage>
        <taxon>Eukaryota</taxon>
        <taxon>Fungi</taxon>
        <taxon>Dikarya</taxon>
        <taxon>Ascomycota</taxon>
        <taxon>Pezizomycotina</taxon>
        <taxon>Eurotiomycetes</taxon>
        <taxon>Eurotiomycetidae</taxon>
        <taxon>Eurotiales</taxon>
        <taxon>Aspergillaceae</taxon>
        <taxon>Aspergillus</taxon>
        <taxon>Aspergillus subgen. Circumdati</taxon>
    </lineage>
</organism>
<dbReference type="SUPFAM" id="SSF90123">
    <property type="entry name" value="ABC transporter transmembrane region"/>
    <property type="match status" value="2"/>
</dbReference>
<dbReference type="PANTHER" id="PTHR24223">
    <property type="entry name" value="ATP-BINDING CASSETTE SUB-FAMILY C"/>
    <property type="match status" value="1"/>
</dbReference>